<dbReference type="GO" id="GO:0030833">
    <property type="term" value="P:regulation of actin filament polymerization"/>
    <property type="evidence" value="ECO:0007669"/>
    <property type="project" value="InterPro"/>
</dbReference>
<evidence type="ECO:0000256" key="3">
    <source>
        <dbReference type="ARBA" id="ARBA00022490"/>
    </source>
</evidence>
<keyword evidence="4 6" id="KW-0009">Actin-binding</keyword>
<dbReference type="GO" id="GO:0034314">
    <property type="term" value="P:Arp2/3 complex-mediated actin nucleation"/>
    <property type="evidence" value="ECO:0007669"/>
    <property type="project" value="UniProtKB-UniRule"/>
</dbReference>
<comment type="subunit">
    <text evidence="6">Component of the Arp2/3 complex.</text>
</comment>
<sequence length="171" mass="19694">MDVGHSCGASLLPFRTTCKGPVNKTIVMSLSEGTMDIIDEAITYYRANVFFRNYEIQGGADRVLVYLTLYISACLARMERCESQKEADKIMQAYAWESFPLPGQHGFPFNGFFTKANTQEEAEMFKAYFKQLREETGKRLTEVVFAQEGRPNKFWVCFSKRRFMNLSLDRA</sequence>
<dbReference type="SUPFAM" id="SSF69060">
    <property type="entry name" value="Arp2/3 complex 21 kDa subunit ARPC3"/>
    <property type="match status" value="1"/>
</dbReference>
<dbReference type="PANTHER" id="PTHR12391">
    <property type="entry name" value="ARP2/3 COMPLEX 21 KD SUBUNIT"/>
    <property type="match status" value="1"/>
</dbReference>
<dbReference type="PIRSF" id="PIRSF016315">
    <property type="entry name" value="ARP2/3_P21-Arc"/>
    <property type="match status" value="1"/>
</dbReference>
<comment type="subcellular location">
    <subcellularLocation>
        <location evidence="1 6">Cytoplasm</location>
        <location evidence="1 6">Cytoskeleton</location>
    </subcellularLocation>
</comment>
<comment type="function">
    <text evidence="6">Functions as component of the Arp2/3 complex which is involved in regulation of actin polymerization and together with an activating nucleation-promoting factor (NPF) mediates the formation of branched actin networks.</text>
</comment>
<dbReference type="Gene3D" id="1.10.1760.10">
    <property type="entry name" value="Actin-related protein 2/3 complex subunit 3"/>
    <property type="match status" value="1"/>
</dbReference>
<organism evidence="7">
    <name type="scientific">Hanusia phi</name>
    <dbReference type="NCBI Taxonomy" id="3032"/>
    <lineage>
        <taxon>Eukaryota</taxon>
        <taxon>Cryptophyceae</taxon>
        <taxon>Pyrenomonadales</taxon>
        <taxon>Geminigeraceae</taxon>
        <taxon>Hanusia</taxon>
    </lineage>
</organism>
<dbReference type="AlphaFoldDB" id="A0A7S0HEA7"/>
<protein>
    <recommendedName>
        <fullName evidence="6">Actin-related protein 2/3 complex subunit 3</fullName>
    </recommendedName>
</protein>
<comment type="similarity">
    <text evidence="2 6">Belongs to the ARPC3 family.</text>
</comment>
<dbReference type="Pfam" id="PF04062">
    <property type="entry name" value="P21-Arc"/>
    <property type="match status" value="1"/>
</dbReference>
<dbReference type="GO" id="GO:0003779">
    <property type="term" value="F:actin binding"/>
    <property type="evidence" value="ECO:0007669"/>
    <property type="project" value="UniProtKB-KW"/>
</dbReference>
<evidence type="ECO:0000256" key="5">
    <source>
        <dbReference type="ARBA" id="ARBA00023212"/>
    </source>
</evidence>
<reference evidence="7" key="1">
    <citation type="submission" date="2021-01" db="EMBL/GenBank/DDBJ databases">
        <authorList>
            <person name="Corre E."/>
            <person name="Pelletier E."/>
            <person name="Niang G."/>
            <person name="Scheremetjew M."/>
            <person name="Finn R."/>
            <person name="Kale V."/>
            <person name="Holt S."/>
            <person name="Cochrane G."/>
            <person name="Meng A."/>
            <person name="Brown T."/>
            <person name="Cohen L."/>
        </authorList>
    </citation>
    <scope>NUCLEOTIDE SEQUENCE</scope>
    <source>
        <strain evidence="7">CCMP325</strain>
    </source>
</reference>
<accession>A0A7S0HEA7</accession>
<evidence type="ECO:0000313" key="7">
    <source>
        <dbReference type="EMBL" id="CAD8472075.1"/>
    </source>
</evidence>
<proteinExistence type="inferred from homology"/>
<evidence type="ECO:0000256" key="6">
    <source>
        <dbReference type="PIRNR" id="PIRNR016315"/>
    </source>
</evidence>
<keyword evidence="5 6" id="KW-0206">Cytoskeleton</keyword>
<dbReference type="InterPro" id="IPR007204">
    <property type="entry name" value="ARPC3"/>
</dbReference>
<evidence type="ECO:0000256" key="1">
    <source>
        <dbReference type="ARBA" id="ARBA00004245"/>
    </source>
</evidence>
<gene>
    <name evidence="7" type="ORF">HPHI1048_LOCUS3965</name>
</gene>
<name>A0A7S0HEA7_9CRYP</name>
<evidence type="ECO:0000256" key="2">
    <source>
        <dbReference type="ARBA" id="ARBA00010856"/>
    </source>
</evidence>
<dbReference type="GO" id="GO:0005885">
    <property type="term" value="C:Arp2/3 protein complex"/>
    <property type="evidence" value="ECO:0007669"/>
    <property type="project" value="UniProtKB-UniRule"/>
</dbReference>
<keyword evidence="3 6" id="KW-0963">Cytoplasm</keyword>
<dbReference type="InterPro" id="IPR036753">
    <property type="entry name" value="ARPC3_sf"/>
</dbReference>
<evidence type="ECO:0000256" key="4">
    <source>
        <dbReference type="ARBA" id="ARBA00023203"/>
    </source>
</evidence>
<dbReference type="EMBL" id="HBEO01005561">
    <property type="protein sequence ID" value="CAD8472075.1"/>
    <property type="molecule type" value="Transcribed_RNA"/>
</dbReference>